<dbReference type="EMBL" id="MU268533">
    <property type="protein sequence ID" value="KAH7904281.1"/>
    <property type="molecule type" value="Genomic_DNA"/>
</dbReference>
<organism evidence="1 2">
    <name type="scientific">Hygrophoropsis aurantiaca</name>
    <dbReference type="NCBI Taxonomy" id="72124"/>
    <lineage>
        <taxon>Eukaryota</taxon>
        <taxon>Fungi</taxon>
        <taxon>Dikarya</taxon>
        <taxon>Basidiomycota</taxon>
        <taxon>Agaricomycotina</taxon>
        <taxon>Agaricomycetes</taxon>
        <taxon>Agaricomycetidae</taxon>
        <taxon>Boletales</taxon>
        <taxon>Coniophorineae</taxon>
        <taxon>Hygrophoropsidaceae</taxon>
        <taxon>Hygrophoropsis</taxon>
    </lineage>
</organism>
<gene>
    <name evidence="1" type="ORF">BJ138DRAFT_1131023</name>
</gene>
<name>A0ACB7ZT12_9AGAM</name>
<sequence>MADLAFLLQELEGIQTAHYAAAAAGALVIYDQVLTFSREVDHILNRQWSFTTALYLIARYSGGLQLIANTTSYICINWTISVNANIFFVLTWAQTVFMLTMQAILVIRVYALFNRSKKVLIFIATFYALQATAIFAMTASMVNKQTLHDFFISVGPPIGSVAQSFTLNNPPEYLTIGQATTYLAVAFDTILLFFALWAFVRHALEAKRLHRGWPINVLVRTMMADHLIYFVCFQAWTILNICSLLHN</sequence>
<keyword evidence="2" id="KW-1185">Reference proteome</keyword>
<evidence type="ECO:0000313" key="1">
    <source>
        <dbReference type="EMBL" id="KAH7904281.1"/>
    </source>
</evidence>
<dbReference type="Proteomes" id="UP000790377">
    <property type="component" value="Unassembled WGS sequence"/>
</dbReference>
<protein>
    <submittedName>
        <fullName evidence="1">Uncharacterized protein</fullName>
    </submittedName>
</protein>
<reference evidence="1" key="1">
    <citation type="journal article" date="2021" name="New Phytol.">
        <title>Evolutionary innovations through gain and loss of genes in the ectomycorrhizal Boletales.</title>
        <authorList>
            <person name="Wu G."/>
            <person name="Miyauchi S."/>
            <person name="Morin E."/>
            <person name="Kuo A."/>
            <person name="Drula E."/>
            <person name="Varga T."/>
            <person name="Kohler A."/>
            <person name="Feng B."/>
            <person name="Cao Y."/>
            <person name="Lipzen A."/>
            <person name="Daum C."/>
            <person name="Hundley H."/>
            <person name="Pangilinan J."/>
            <person name="Johnson J."/>
            <person name="Barry K."/>
            <person name="LaButti K."/>
            <person name="Ng V."/>
            <person name="Ahrendt S."/>
            <person name="Min B."/>
            <person name="Choi I.G."/>
            <person name="Park H."/>
            <person name="Plett J.M."/>
            <person name="Magnuson J."/>
            <person name="Spatafora J.W."/>
            <person name="Nagy L.G."/>
            <person name="Henrissat B."/>
            <person name="Grigoriev I.V."/>
            <person name="Yang Z.L."/>
            <person name="Xu J."/>
            <person name="Martin F.M."/>
        </authorList>
    </citation>
    <scope>NUCLEOTIDE SEQUENCE</scope>
    <source>
        <strain evidence="1">ATCC 28755</strain>
    </source>
</reference>
<accession>A0ACB7ZT12</accession>
<evidence type="ECO:0000313" key="2">
    <source>
        <dbReference type="Proteomes" id="UP000790377"/>
    </source>
</evidence>
<proteinExistence type="predicted"/>
<comment type="caution">
    <text evidence="1">The sequence shown here is derived from an EMBL/GenBank/DDBJ whole genome shotgun (WGS) entry which is preliminary data.</text>
</comment>